<organism evidence="2 3">
    <name type="scientific">Acetanaerobacterium elongatum</name>
    <dbReference type="NCBI Taxonomy" id="258515"/>
    <lineage>
        <taxon>Bacteria</taxon>
        <taxon>Bacillati</taxon>
        <taxon>Bacillota</taxon>
        <taxon>Clostridia</taxon>
        <taxon>Eubacteriales</taxon>
        <taxon>Oscillospiraceae</taxon>
        <taxon>Acetanaerobacterium</taxon>
    </lineage>
</organism>
<keyword evidence="1" id="KW-0732">Signal</keyword>
<evidence type="ECO:0000256" key="1">
    <source>
        <dbReference type="SAM" id="SignalP"/>
    </source>
</evidence>
<name>A0A1G9UI76_9FIRM</name>
<dbReference type="AlphaFoldDB" id="A0A1G9UI76"/>
<proteinExistence type="predicted"/>
<evidence type="ECO:0000313" key="2">
    <source>
        <dbReference type="EMBL" id="SDM59543.1"/>
    </source>
</evidence>
<feature type="signal peptide" evidence="1">
    <location>
        <begin position="1"/>
        <end position="24"/>
    </location>
</feature>
<dbReference type="SUPFAM" id="SSF53850">
    <property type="entry name" value="Periplasmic binding protein-like II"/>
    <property type="match status" value="1"/>
</dbReference>
<dbReference type="PANTHER" id="PTHR43649:SF12">
    <property type="entry name" value="DIACETYLCHITOBIOSE BINDING PROTEIN DASA"/>
    <property type="match status" value="1"/>
</dbReference>
<dbReference type="Gene3D" id="3.40.190.10">
    <property type="entry name" value="Periplasmic binding protein-like II"/>
    <property type="match status" value="2"/>
</dbReference>
<feature type="chain" id="PRO_5039399386" evidence="1">
    <location>
        <begin position="25"/>
        <end position="423"/>
    </location>
</feature>
<dbReference type="EMBL" id="FNID01000002">
    <property type="protein sequence ID" value="SDM59543.1"/>
    <property type="molecule type" value="Genomic_DNA"/>
</dbReference>
<dbReference type="Pfam" id="PF13416">
    <property type="entry name" value="SBP_bac_8"/>
    <property type="match status" value="1"/>
</dbReference>
<dbReference type="OrthoDB" id="2060074at2"/>
<dbReference type="InterPro" id="IPR006059">
    <property type="entry name" value="SBP"/>
</dbReference>
<sequence length="423" mass="47277">MKTILFRALAVSVILALCFGCVRMETEYPAAQPEQPVAHEKIELNLMLNSPELDKQYRQMKDVYEAYRSNVIIQMDVRRDDYGTVLKTKLNAGEAPDIFITSAYNDNYLYQRYLYALDDQPFIQNIEPALLGGVTVNGRIWGCPLLVQSHSFIYNKTLFGAAGITALPQTLDEYRAVCEKLSQNNIQPFATGFADWWVLPQTFYPSMSDVNSGDYHGLLEATRQGTVKVGELPETAFALDVLDLVKQYGGLEPMKSTFDSQCSDFAAGKAAMIHQGSWAEQTILNQNPELKLGYLPAPRLNGTGVIAADSNLTLRVYKDSKVLDEALTFLNWLITSEYGKCWVPNQVKQLSPQKDVPVPDTPLSVQAAEAIKQKQTCTWWIFESPNDIEQPLGLALQAYVSGTRSRAQIQEDITELFAQGKTS</sequence>
<gene>
    <name evidence="2" type="ORF">SAMN05192585_10222</name>
</gene>
<keyword evidence="3" id="KW-1185">Reference proteome</keyword>
<dbReference type="Proteomes" id="UP000199182">
    <property type="component" value="Unassembled WGS sequence"/>
</dbReference>
<accession>A0A1G9UI76</accession>
<protein>
    <submittedName>
        <fullName evidence="2">Raffinose/stachyose/melibiose transport system substrate-binding protein</fullName>
    </submittedName>
</protein>
<reference evidence="2 3" key="1">
    <citation type="submission" date="2016-10" db="EMBL/GenBank/DDBJ databases">
        <authorList>
            <person name="de Groot N.N."/>
        </authorList>
    </citation>
    <scope>NUCLEOTIDE SEQUENCE [LARGE SCALE GENOMIC DNA]</scope>
    <source>
        <strain evidence="2 3">CGMCC 1.5012</strain>
    </source>
</reference>
<dbReference type="PANTHER" id="PTHR43649">
    <property type="entry name" value="ARABINOSE-BINDING PROTEIN-RELATED"/>
    <property type="match status" value="1"/>
</dbReference>
<dbReference type="RefSeq" id="WP_092637472.1">
    <property type="nucleotide sequence ID" value="NZ_FNID01000002.1"/>
</dbReference>
<evidence type="ECO:0000313" key="3">
    <source>
        <dbReference type="Proteomes" id="UP000199182"/>
    </source>
</evidence>
<dbReference type="STRING" id="258515.SAMN05192585_10222"/>
<dbReference type="InterPro" id="IPR050490">
    <property type="entry name" value="Bact_solute-bd_prot1"/>
</dbReference>